<keyword evidence="1" id="KW-0812">Transmembrane</keyword>
<organism evidence="2 3">
    <name type="scientific">Acinetobacter phage AB_SZ6</name>
    <dbReference type="NCBI Taxonomy" id="2945715"/>
    <lineage>
        <taxon>Viruses</taxon>
        <taxon>Duplodnaviria</taxon>
        <taxon>Heunggongvirae</taxon>
        <taxon>Uroviricota</taxon>
        <taxon>Caudoviricetes</taxon>
        <taxon>Autographivirales</taxon>
        <taxon>Autoscriptoviridae</taxon>
        <taxon>Beijerinckvirinae</taxon>
        <taxon>Friunavirus</taxon>
        <taxon>Friunavirus ABSZ6</taxon>
    </lineage>
</organism>
<keyword evidence="1" id="KW-1133">Transmembrane helix</keyword>
<sequence>MLVSILLLLIILLGWGLYRDLIIEYYDDFIRGNLDEYGKELLSAWRKFVKAMAIFVGTLLYFPTIWLSLIPTVVVQDLINRYRK</sequence>
<keyword evidence="1" id="KW-0472">Membrane</keyword>
<keyword evidence="3" id="KW-1185">Reference proteome</keyword>
<dbReference type="EMBL" id="ON513429">
    <property type="protein sequence ID" value="URQ05089.1"/>
    <property type="molecule type" value="Genomic_DNA"/>
</dbReference>
<evidence type="ECO:0000313" key="3">
    <source>
        <dbReference type="Proteomes" id="UP001056996"/>
    </source>
</evidence>
<accession>A0A9E7LT64</accession>
<gene>
    <name evidence="2" type="ORF">ABSZ6_31</name>
</gene>
<name>A0A9E7LT64_9CAUD</name>
<feature type="transmembrane region" description="Helical" evidence="1">
    <location>
        <begin position="51"/>
        <end position="75"/>
    </location>
</feature>
<reference evidence="2 3" key="1">
    <citation type="submission" date="2022-05" db="EMBL/GenBank/DDBJ databases">
        <authorList>
            <person name="Tan X."/>
            <person name="Ma Y."/>
            <person name="Zhao M."/>
        </authorList>
    </citation>
    <scope>NUCLEOTIDE SEQUENCE [LARGE SCALE GENOMIC DNA]</scope>
</reference>
<protein>
    <submittedName>
        <fullName evidence="2">Uncharacterized protein</fullName>
    </submittedName>
</protein>
<proteinExistence type="predicted"/>
<dbReference type="Proteomes" id="UP001056996">
    <property type="component" value="Segment"/>
</dbReference>
<evidence type="ECO:0000256" key="1">
    <source>
        <dbReference type="SAM" id="Phobius"/>
    </source>
</evidence>
<evidence type="ECO:0000313" key="2">
    <source>
        <dbReference type="EMBL" id="URQ05089.1"/>
    </source>
</evidence>